<dbReference type="Gene3D" id="2.40.160.60">
    <property type="entry name" value="Outer membrane protein transport protein (OMPP1/FadL/TodX)"/>
    <property type="match status" value="1"/>
</dbReference>
<keyword evidence="7" id="KW-0998">Cell outer membrane</keyword>
<keyword evidence="9" id="KW-1185">Reference proteome</keyword>
<evidence type="ECO:0000256" key="7">
    <source>
        <dbReference type="ARBA" id="ARBA00023237"/>
    </source>
</evidence>
<evidence type="ECO:0000256" key="6">
    <source>
        <dbReference type="ARBA" id="ARBA00023136"/>
    </source>
</evidence>
<dbReference type="RefSeq" id="WP_076980429.1">
    <property type="nucleotide sequence ID" value="NZ_CP019124.1"/>
</dbReference>
<dbReference type="EMBL" id="CP019124">
    <property type="protein sequence ID" value="APX90411.1"/>
    <property type="molecule type" value="Genomic_DNA"/>
</dbReference>
<gene>
    <name evidence="8" type="ORF">BV394_12280</name>
</gene>
<comment type="subcellular location">
    <subcellularLocation>
        <location evidence="1">Cell outer membrane</location>
        <topology evidence="1">Multi-pass membrane protein</topology>
    </subcellularLocation>
</comment>
<evidence type="ECO:0000256" key="4">
    <source>
        <dbReference type="ARBA" id="ARBA00022692"/>
    </source>
</evidence>
<keyword evidence="3" id="KW-1134">Transmembrane beta strand</keyword>
<dbReference type="Proteomes" id="UP000187266">
    <property type="component" value="Chromosome"/>
</dbReference>
<dbReference type="PANTHER" id="PTHR35093:SF8">
    <property type="entry name" value="OUTER MEMBRANE PROTEIN NMB0088-RELATED"/>
    <property type="match status" value="1"/>
</dbReference>
<dbReference type="GO" id="GO:0015483">
    <property type="term" value="F:long-chain fatty acid transporting porin activity"/>
    <property type="evidence" value="ECO:0007669"/>
    <property type="project" value="TreeGrafter"/>
</dbReference>
<comment type="similarity">
    <text evidence="2">Belongs to the OmpP1/FadL family.</text>
</comment>
<protein>
    <submittedName>
        <fullName evidence="8">Hydrocarbon degradation protein</fullName>
    </submittedName>
</protein>
<evidence type="ECO:0000256" key="3">
    <source>
        <dbReference type="ARBA" id="ARBA00022452"/>
    </source>
</evidence>
<keyword evidence="5" id="KW-0732">Signal</keyword>
<dbReference type="Pfam" id="PF03349">
    <property type="entry name" value="Toluene_X"/>
    <property type="match status" value="1"/>
</dbReference>
<evidence type="ECO:0000313" key="8">
    <source>
        <dbReference type="EMBL" id="APX90411.1"/>
    </source>
</evidence>
<accession>A0A1U7DKB5</accession>
<evidence type="ECO:0000313" key="9">
    <source>
        <dbReference type="Proteomes" id="UP000187266"/>
    </source>
</evidence>
<evidence type="ECO:0000256" key="1">
    <source>
        <dbReference type="ARBA" id="ARBA00004571"/>
    </source>
</evidence>
<proteinExistence type="inferred from homology"/>
<accession>A0A2M9DCN2</accession>
<evidence type="ECO:0000256" key="5">
    <source>
        <dbReference type="ARBA" id="ARBA00022729"/>
    </source>
</evidence>
<dbReference type="OrthoDB" id="9922at2"/>
<name>A0A1U7DKB5_9RHOB</name>
<sequence length="417" mass="43011">MRITKGRFGPGLAVLAIWSSLAGTAAATEGYFALGYGPSQRAIGGAGVAYGFEAMSAAVNPAGVAGIGHELQFGLEIFAPTRSYTGTGTGFVPSGKVESGNDIFPIPNFAYNLPLANGAVFNLAAYGNGGLNTDYPTGLGGCGSVYCGGEAGVDLAQLFIAATYAQKTGAISWGISPTLAVQRFKAKGLSNYAGISTNGAKLTDNGYDMSYGFGLRLGAEVEVSPTLTFGVSGQTKMYMSKFEKYAGLFEDGGDFDIPASISAGVAWKATPTLTVVADYQRIYYSGVGAVGNATNAGALGAKGGAGFGWDDVNVYKIGAEWKQSEMMTWRAGYAHATNPIGPEDVTLNILAPGVVEDHVTAGGSMRLNGRDTLDFSVVYALPNSTSGPETTPGGPTGGTIKLEMHQLSASIGWTRRF</sequence>
<dbReference type="STRING" id="1267768.BV394_12280"/>
<reference evidence="8 9" key="1">
    <citation type="submission" date="2017-01" db="EMBL/GenBank/DDBJ databases">
        <title>Genomic analysis of Xuhuaishuia manganoxidans DY6-4.</title>
        <authorList>
            <person name="Wang X."/>
        </authorList>
    </citation>
    <scope>NUCLEOTIDE SEQUENCE [LARGE SCALE GENOMIC DNA]</scope>
    <source>
        <strain evidence="8 9">DY6-4</strain>
    </source>
</reference>
<dbReference type="InterPro" id="IPR005017">
    <property type="entry name" value="OMPP1/FadL/TodX"/>
</dbReference>
<dbReference type="GO" id="GO:0009279">
    <property type="term" value="C:cell outer membrane"/>
    <property type="evidence" value="ECO:0007669"/>
    <property type="project" value="UniProtKB-SubCell"/>
</dbReference>
<keyword evidence="4" id="KW-0812">Transmembrane</keyword>
<organism evidence="8 9">
    <name type="scientific">Brevirhabdus pacifica</name>
    <dbReference type="NCBI Taxonomy" id="1267768"/>
    <lineage>
        <taxon>Bacteria</taxon>
        <taxon>Pseudomonadati</taxon>
        <taxon>Pseudomonadota</taxon>
        <taxon>Alphaproteobacteria</taxon>
        <taxon>Rhodobacterales</taxon>
        <taxon>Paracoccaceae</taxon>
        <taxon>Brevirhabdus</taxon>
    </lineage>
</organism>
<keyword evidence="6" id="KW-0472">Membrane</keyword>
<evidence type="ECO:0000256" key="2">
    <source>
        <dbReference type="ARBA" id="ARBA00008163"/>
    </source>
</evidence>
<dbReference type="AlphaFoldDB" id="A0A1U7DKB5"/>
<dbReference type="SUPFAM" id="SSF56935">
    <property type="entry name" value="Porins"/>
    <property type="match status" value="1"/>
</dbReference>
<dbReference type="PANTHER" id="PTHR35093">
    <property type="entry name" value="OUTER MEMBRANE PROTEIN NMB0088-RELATED"/>
    <property type="match status" value="1"/>
</dbReference>